<dbReference type="AlphaFoldDB" id="A0A1I8GH06"/>
<feature type="transmembrane region" description="Helical" evidence="8">
    <location>
        <begin position="429"/>
        <end position="447"/>
    </location>
</feature>
<keyword evidence="3" id="KW-0813">Transport</keyword>
<dbReference type="InterPro" id="IPR001898">
    <property type="entry name" value="SLC13A/DASS"/>
</dbReference>
<dbReference type="PANTHER" id="PTHR10283:SF82">
    <property type="entry name" value="SOLUTE CARRIER FAMILY 13 MEMBER 2"/>
    <property type="match status" value="1"/>
</dbReference>
<keyword evidence="4 8" id="KW-0812">Transmembrane</keyword>
<dbReference type="InterPro" id="IPR031312">
    <property type="entry name" value="Na/sul_symport_CS"/>
</dbReference>
<feature type="transmembrane region" description="Helical" evidence="8">
    <location>
        <begin position="122"/>
        <end position="155"/>
    </location>
</feature>
<dbReference type="CDD" id="cd01115">
    <property type="entry name" value="SLC13_permease"/>
    <property type="match status" value="1"/>
</dbReference>
<feature type="transmembrane region" description="Helical" evidence="8">
    <location>
        <begin position="36"/>
        <end position="69"/>
    </location>
</feature>
<dbReference type="GO" id="GO:0005886">
    <property type="term" value="C:plasma membrane"/>
    <property type="evidence" value="ECO:0007669"/>
    <property type="project" value="TreeGrafter"/>
</dbReference>
<feature type="region of interest" description="Disordered" evidence="7">
    <location>
        <begin position="168"/>
        <end position="247"/>
    </location>
</feature>
<feature type="transmembrane region" description="Helical" evidence="8">
    <location>
        <begin position="272"/>
        <end position="296"/>
    </location>
</feature>
<dbReference type="WBParaSite" id="maker-uti_cns_0001867-snap-gene-0.7-mRNA-1">
    <property type="protein sequence ID" value="maker-uti_cns_0001867-snap-gene-0.7-mRNA-1"/>
    <property type="gene ID" value="maker-uti_cns_0001867-snap-gene-0.7"/>
</dbReference>
<organism evidence="9 10">
    <name type="scientific">Macrostomum lignano</name>
    <dbReference type="NCBI Taxonomy" id="282301"/>
    <lineage>
        <taxon>Eukaryota</taxon>
        <taxon>Metazoa</taxon>
        <taxon>Spiralia</taxon>
        <taxon>Lophotrochozoa</taxon>
        <taxon>Platyhelminthes</taxon>
        <taxon>Rhabditophora</taxon>
        <taxon>Macrostomorpha</taxon>
        <taxon>Macrostomida</taxon>
        <taxon>Macrostomidae</taxon>
        <taxon>Macrostomum</taxon>
    </lineage>
</organism>
<dbReference type="Pfam" id="PF00939">
    <property type="entry name" value="Na_sulph_symp"/>
    <property type="match status" value="1"/>
</dbReference>
<dbReference type="PANTHER" id="PTHR10283">
    <property type="entry name" value="SOLUTE CARRIER FAMILY 13 MEMBER"/>
    <property type="match status" value="1"/>
</dbReference>
<feature type="transmembrane region" description="Helical" evidence="8">
    <location>
        <begin position="586"/>
        <end position="606"/>
    </location>
</feature>
<comment type="subcellular location">
    <subcellularLocation>
        <location evidence="1">Membrane</location>
        <topology evidence="1">Multi-pass membrane protein</topology>
    </subcellularLocation>
</comment>
<keyword evidence="5 8" id="KW-1133">Transmembrane helix</keyword>
<feature type="compositionally biased region" description="Low complexity" evidence="7">
    <location>
        <begin position="227"/>
        <end position="246"/>
    </location>
</feature>
<feature type="transmembrane region" description="Helical" evidence="8">
    <location>
        <begin position="373"/>
        <end position="393"/>
    </location>
</feature>
<reference evidence="10 11" key="1">
    <citation type="submission" date="2016-11" db="UniProtKB">
        <authorList>
            <consortium name="WormBaseParasite"/>
        </authorList>
    </citation>
    <scope>IDENTIFICATION</scope>
</reference>
<feature type="transmembrane region" description="Helical" evidence="8">
    <location>
        <begin position="316"/>
        <end position="335"/>
    </location>
</feature>
<name>A0A1I8GH06_9PLAT</name>
<feature type="transmembrane region" description="Helical" evidence="8">
    <location>
        <begin position="541"/>
        <end position="574"/>
    </location>
</feature>
<evidence type="ECO:0000313" key="9">
    <source>
        <dbReference type="Proteomes" id="UP000095280"/>
    </source>
</evidence>
<keyword evidence="9" id="KW-1185">Reference proteome</keyword>
<dbReference type="PROSITE" id="PS01271">
    <property type="entry name" value="NA_SULFATE"/>
    <property type="match status" value="1"/>
</dbReference>
<keyword evidence="6 8" id="KW-0472">Membrane</keyword>
<evidence type="ECO:0000256" key="3">
    <source>
        <dbReference type="ARBA" id="ARBA00022448"/>
    </source>
</evidence>
<evidence type="ECO:0000256" key="6">
    <source>
        <dbReference type="ARBA" id="ARBA00023136"/>
    </source>
</evidence>
<comment type="similarity">
    <text evidence="2">Belongs to the SLC13A/DASS transporter (TC 2.A.47) family. NADC subfamily.</text>
</comment>
<dbReference type="WBParaSite" id="maker-uti_cns_0047089-snap-gene-0.8-mRNA-1">
    <property type="protein sequence ID" value="maker-uti_cns_0047089-snap-gene-0.8-mRNA-1"/>
    <property type="gene ID" value="maker-uti_cns_0047089-snap-gene-0.8"/>
</dbReference>
<evidence type="ECO:0000256" key="5">
    <source>
        <dbReference type="ARBA" id="ARBA00022989"/>
    </source>
</evidence>
<evidence type="ECO:0000256" key="2">
    <source>
        <dbReference type="ARBA" id="ARBA00006772"/>
    </source>
</evidence>
<dbReference type="GO" id="GO:0015141">
    <property type="term" value="F:succinate transmembrane transporter activity"/>
    <property type="evidence" value="ECO:0007669"/>
    <property type="project" value="UniProtKB-ARBA"/>
</dbReference>
<feature type="transmembrane region" description="Helical" evidence="8">
    <location>
        <begin position="626"/>
        <end position="650"/>
    </location>
</feature>
<proteinExistence type="inferred from homology"/>
<evidence type="ECO:0000313" key="10">
    <source>
        <dbReference type="WBParaSite" id="maker-uti_cns_0001867-snap-gene-0.7-mRNA-1"/>
    </source>
</evidence>
<evidence type="ECO:0000313" key="11">
    <source>
        <dbReference type="WBParaSite" id="maker-uti_cns_0047089-snap-gene-0.8-mRNA-1"/>
    </source>
</evidence>
<evidence type="ECO:0000256" key="7">
    <source>
        <dbReference type="SAM" id="MobiDB-lite"/>
    </source>
</evidence>
<feature type="transmembrane region" description="Helical" evidence="8">
    <location>
        <begin position="12"/>
        <end position="30"/>
    </location>
</feature>
<feature type="transmembrane region" description="Helical" evidence="8">
    <location>
        <begin position="81"/>
        <end position="102"/>
    </location>
</feature>
<sequence>MELLQSLWRWRSLLIFVLTPLVLLPLPLVLQSPEAYVAYMILLMAVYWVTEALPIGVTALIPVVLVPAFKILPSKDLCPAYFEDSNMLFIGGLMLAISVEFWDLHKRIALLVLQLVGVQPRWLLLGFLMPTWFMSMWISNTATSAMMLPIVDAVLHELMRHDQMRKRVDRQRLEQAQQEQPVEQEPEQGESGQKDQHEMIEMAENSETTEDKVEGSMPESVGEVEAPEASAATSAAAETNSAAATSEDAEETVLSYIQNPENRAFANICKMLTISVAYGANFGGTATLTGTAPNLVLNNNIISNFGNQSPFNFGTWFAYAFPISLVGVLIAWIWLQILYIGPRNSCKCGVKDSEEVEAVQQALKREYEKLGPITFPEVSCIILFIITIILWITREPGGVGWGYLFQETPVTYVNSSNGNLTRIEGSTKFFMADAQPAILMSILLFVFPSSNPFKRRRATVDVVIEETVTVNDDGTEEVKREVRNNLDKERPSTLLTWRVVHERLPWGIVLLLGGGFALAKATRESGLSALIGQQLKPLGSLPLPLLIVIVVYCTTFITEITSNTATASILLPILVDLSRTIGINPLSLMLPCTLAASFAFNLPVATPPNSIVFSKGYLSVTDMLKSGFVLTITSGLVLVAGTLSYGAVIFDFYNFPSWANASSNAAAATSAGFSAGGAVRPASMPRLMYVGNE</sequence>
<evidence type="ECO:0000256" key="4">
    <source>
        <dbReference type="ARBA" id="ARBA00022692"/>
    </source>
</evidence>
<accession>A0A1I8GH06</accession>
<evidence type="ECO:0000256" key="8">
    <source>
        <dbReference type="SAM" id="Phobius"/>
    </source>
</evidence>
<evidence type="ECO:0000256" key="1">
    <source>
        <dbReference type="ARBA" id="ARBA00004141"/>
    </source>
</evidence>
<dbReference type="Proteomes" id="UP000095280">
    <property type="component" value="Unplaced"/>
</dbReference>
<protein>
    <submittedName>
        <fullName evidence="10 11">CitMHS domain-containing protein</fullName>
    </submittedName>
</protein>